<name>A0A1H3XUA6_9ACTO</name>
<feature type="compositionally biased region" description="Low complexity" evidence="1">
    <location>
        <begin position="265"/>
        <end position="286"/>
    </location>
</feature>
<protein>
    <recommendedName>
        <fullName evidence="2">HNH domain-containing protein</fullName>
    </recommendedName>
</protein>
<dbReference type="GO" id="GO:0008270">
    <property type="term" value="F:zinc ion binding"/>
    <property type="evidence" value="ECO:0007669"/>
    <property type="project" value="InterPro"/>
</dbReference>
<dbReference type="CDD" id="cd00085">
    <property type="entry name" value="HNHc"/>
    <property type="match status" value="1"/>
</dbReference>
<keyword evidence="4" id="KW-1185">Reference proteome</keyword>
<sequence length="403" mass="44142">MSHGALTEAELDVLRSLHARASQHGVIAKNRDEAVEALKTLEAVTAHLSVTVTRLIAQVDRSRRGQRGRTTSAIISEVRKLPTKLADSIVKKSRRHANHPEVLTAQATGRISEPNAATICQTLEELRPFLTDDATAEATRVLLNDAEFSMPAAFKRRCRAFKDEIDLQGARTRAEQDDAIRKASEAKRFLVFIGDNVNGYDIRGHLPGRHAAAVMRWLDRESNRLLRKARARRQPVAGEATRTLDALVSLASAAPARAAPPSPAPANSAPMDSNTASASPAPTNSAIAEDPTARLMGPSLRHRLTARDGGCVVPWCHVRAELCDGHHIVKWSDGGPTTAENMCLLCTRHHPEFENTFDDDTGWCIKLIDGIPAAIPPSRIDPQRRPRFHERFRPKIPPPKASA</sequence>
<evidence type="ECO:0000313" key="3">
    <source>
        <dbReference type="EMBL" id="SEA03035.1"/>
    </source>
</evidence>
<reference evidence="4" key="1">
    <citation type="submission" date="2016-10" db="EMBL/GenBank/DDBJ databases">
        <authorList>
            <person name="Varghese N."/>
            <person name="Submissions S."/>
        </authorList>
    </citation>
    <scope>NUCLEOTIDE SEQUENCE [LARGE SCALE GENOMIC DNA]</scope>
    <source>
        <strain evidence="4">KPR-1</strain>
    </source>
</reference>
<feature type="domain" description="HNH" evidence="2">
    <location>
        <begin position="321"/>
        <end position="348"/>
    </location>
</feature>
<dbReference type="EMBL" id="FNQV01000004">
    <property type="protein sequence ID" value="SEA03035.1"/>
    <property type="molecule type" value="Genomic_DNA"/>
</dbReference>
<dbReference type="GO" id="GO:0003676">
    <property type="term" value="F:nucleic acid binding"/>
    <property type="evidence" value="ECO:0007669"/>
    <property type="project" value="InterPro"/>
</dbReference>
<dbReference type="GO" id="GO:0004519">
    <property type="term" value="F:endonuclease activity"/>
    <property type="evidence" value="ECO:0007669"/>
    <property type="project" value="InterPro"/>
</dbReference>
<proteinExistence type="predicted"/>
<feature type="region of interest" description="Disordered" evidence="1">
    <location>
        <begin position="378"/>
        <end position="403"/>
    </location>
</feature>
<dbReference type="AlphaFoldDB" id="A0A1H3XUA6"/>
<feature type="region of interest" description="Disordered" evidence="1">
    <location>
        <begin position="256"/>
        <end position="286"/>
    </location>
</feature>
<dbReference type="OrthoDB" id="3260936at2"/>
<dbReference type="RefSeq" id="WP_092562336.1">
    <property type="nucleotide sequence ID" value="NZ_FNQV01000004.1"/>
</dbReference>
<gene>
    <name evidence="3" type="ORF">SAMN02910418_00753</name>
</gene>
<dbReference type="Proteomes" id="UP000199288">
    <property type="component" value="Unassembled WGS sequence"/>
</dbReference>
<evidence type="ECO:0000259" key="2">
    <source>
        <dbReference type="Pfam" id="PF01844"/>
    </source>
</evidence>
<dbReference type="InterPro" id="IPR003615">
    <property type="entry name" value="HNH_nuc"/>
</dbReference>
<dbReference type="Pfam" id="PF01844">
    <property type="entry name" value="HNH"/>
    <property type="match status" value="1"/>
</dbReference>
<evidence type="ECO:0000313" key="4">
    <source>
        <dbReference type="Proteomes" id="UP000199288"/>
    </source>
</evidence>
<feature type="compositionally biased region" description="Basic and acidic residues" evidence="1">
    <location>
        <begin position="381"/>
        <end position="393"/>
    </location>
</feature>
<organism evidence="3 4">
    <name type="scientific">Bowdeniella nasicola</name>
    <dbReference type="NCBI Taxonomy" id="208480"/>
    <lineage>
        <taxon>Bacteria</taxon>
        <taxon>Bacillati</taxon>
        <taxon>Actinomycetota</taxon>
        <taxon>Actinomycetes</taxon>
        <taxon>Actinomycetales</taxon>
        <taxon>Actinomycetaceae</taxon>
        <taxon>Bowdeniella</taxon>
    </lineage>
</organism>
<accession>A0A1H3XUA6</accession>
<dbReference type="InterPro" id="IPR002711">
    <property type="entry name" value="HNH"/>
</dbReference>
<evidence type="ECO:0000256" key="1">
    <source>
        <dbReference type="SAM" id="MobiDB-lite"/>
    </source>
</evidence>